<dbReference type="PROSITE" id="PS51380">
    <property type="entry name" value="EXS"/>
    <property type="match status" value="1"/>
</dbReference>
<dbReference type="Proteomes" id="UP001244341">
    <property type="component" value="Chromosome 3b"/>
</dbReference>
<reference evidence="7 8" key="1">
    <citation type="submission" date="2023-05" db="EMBL/GenBank/DDBJ databases">
        <title>A 100% complete, gapless, phased diploid assembly of the Scenedesmus obliquus UTEX 3031 genome.</title>
        <authorList>
            <person name="Biondi T.C."/>
            <person name="Hanschen E.R."/>
            <person name="Kwon T."/>
            <person name="Eng W."/>
            <person name="Kruse C.P.S."/>
            <person name="Koehler S.I."/>
            <person name="Kunde Y."/>
            <person name="Gleasner C.D."/>
            <person name="You Mak K.T."/>
            <person name="Polle J."/>
            <person name="Hovde B.T."/>
            <person name="Starkenburg S.R."/>
        </authorList>
    </citation>
    <scope>NUCLEOTIDE SEQUENCE [LARGE SCALE GENOMIC DNA]</scope>
    <source>
        <strain evidence="7 8">DOE0152z</strain>
    </source>
</reference>
<evidence type="ECO:0000256" key="3">
    <source>
        <dbReference type="ARBA" id="ARBA00022989"/>
    </source>
</evidence>
<protein>
    <recommendedName>
        <fullName evidence="6">EXS domain-containing protein</fullName>
    </recommendedName>
</protein>
<evidence type="ECO:0000313" key="8">
    <source>
        <dbReference type="Proteomes" id="UP001244341"/>
    </source>
</evidence>
<evidence type="ECO:0000259" key="6">
    <source>
        <dbReference type="PROSITE" id="PS51380"/>
    </source>
</evidence>
<dbReference type="InterPro" id="IPR004342">
    <property type="entry name" value="EXS_C"/>
</dbReference>
<proteinExistence type="predicted"/>
<dbReference type="PANTHER" id="PTHR10783:SF46">
    <property type="entry name" value="PROTEIN ERD1 HOMOLOG 2"/>
    <property type="match status" value="1"/>
</dbReference>
<dbReference type="Pfam" id="PF03124">
    <property type="entry name" value="EXS"/>
    <property type="match status" value="2"/>
</dbReference>
<gene>
    <name evidence="7" type="ORF">OEZ85_011678</name>
</gene>
<feature type="domain" description="EXS" evidence="6">
    <location>
        <begin position="115"/>
        <end position="353"/>
    </location>
</feature>
<evidence type="ECO:0000256" key="5">
    <source>
        <dbReference type="SAM" id="Phobius"/>
    </source>
</evidence>
<keyword evidence="2 5" id="KW-0812">Transmembrane</keyword>
<organism evidence="7 8">
    <name type="scientific">Tetradesmus obliquus</name>
    <name type="common">Green alga</name>
    <name type="synonym">Acutodesmus obliquus</name>
    <dbReference type="NCBI Taxonomy" id="3088"/>
    <lineage>
        <taxon>Eukaryota</taxon>
        <taxon>Viridiplantae</taxon>
        <taxon>Chlorophyta</taxon>
        <taxon>core chlorophytes</taxon>
        <taxon>Chlorophyceae</taxon>
        <taxon>CS clade</taxon>
        <taxon>Sphaeropleales</taxon>
        <taxon>Scenedesmaceae</taxon>
        <taxon>Tetradesmus</taxon>
    </lineage>
</organism>
<accession>A0ABY8TR30</accession>
<keyword evidence="3 5" id="KW-1133">Transmembrane helix</keyword>
<dbReference type="PANTHER" id="PTHR10783">
    <property type="entry name" value="XENOTROPIC AND POLYTROPIC RETROVIRUS RECEPTOR 1-RELATED"/>
    <property type="match status" value="1"/>
</dbReference>
<evidence type="ECO:0000256" key="1">
    <source>
        <dbReference type="ARBA" id="ARBA00004141"/>
    </source>
</evidence>
<feature type="transmembrane region" description="Helical" evidence="5">
    <location>
        <begin position="24"/>
        <end position="44"/>
    </location>
</feature>
<comment type="subcellular location">
    <subcellularLocation>
        <location evidence="1">Membrane</location>
        <topology evidence="1">Multi-pass membrane protein</topology>
    </subcellularLocation>
</comment>
<keyword evidence="8" id="KW-1185">Reference proteome</keyword>
<sequence>MLRTHQLLDRQQQHMQRQSCRHKVQLLITAAWTSLLALVLLLPANVMRNQSRMFFARTALKVLVPLQPVGWADFLLADMFTSLAKSSSDVTRSVCLMLHGPLAHPLHPYSATAASSCGYLTIGSLAALVLPFAIRMLQCISVWRAGGPRSQLFNALKYASSLPALILTAFEHEHHVHKQLFAWKRLWVGTMLLNSCYSFYWDVEQDWDMPWVMQYGGRKFGPLRLPALKGSHTYSSGWYAWLLLSNLLLRFTWAHRCACCCASRGPTGALAAALHVGPQVRLLLRFTWAHRLLGDLEAHNEVLLAVALLEVLRRWQWAFVRVESETRKLGLLTSQLEDGLVTSKSGDVMVLANGAAQHAAAAAGHHHGSASRGASSDGVAFGGDRADVKMHLHGLIRGHVHAHANSLQEGAAVAVPLLKA</sequence>
<evidence type="ECO:0000313" key="7">
    <source>
        <dbReference type="EMBL" id="WIA11572.1"/>
    </source>
</evidence>
<dbReference type="EMBL" id="CP126210">
    <property type="protein sequence ID" value="WIA11572.1"/>
    <property type="molecule type" value="Genomic_DNA"/>
</dbReference>
<evidence type="ECO:0000256" key="2">
    <source>
        <dbReference type="ARBA" id="ARBA00022692"/>
    </source>
</evidence>
<evidence type="ECO:0000256" key="4">
    <source>
        <dbReference type="ARBA" id="ARBA00023136"/>
    </source>
</evidence>
<keyword evidence="4 5" id="KW-0472">Membrane</keyword>
<dbReference type="EMBL" id="CP126210">
    <property type="protein sequence ID" value="WIA11571.1"/>
    <property type="molecule type" value="Genomic_DNA"/>
</dbReference>
<name>A0ABY8TR30_TETOB</name>